<comment type="subunit">
    <text evidence="4 15">Monomer.</text>
</comment>
<evidence type="ECO:0000256" key="10">
    <source>
        <dbReference type="ARBA" id="ARBA00022840"/>
    </source>
</evidence>
<organism evidence="18 19">
    <name type="scientific">Clostridium senegalense</name>
    <dbReference type="NCBI Taxonomy" id="1465809"/>
    <lineage>
        <taxon>Bacteria</taxon>
        <taxon>Bacillati</taxon>
        <taxon>Bacillota</taxon>
        <taxon>Clostridia</taxon>
        <taxon>Eubacteriales</taxon>
        <taxon>Clostridiaceae</taxon>
        <taxon>Clostridium</taxon>
    </lineage>
</organism>
<keyword evidence="19" id="KW-1185">Reference proteome</keyword>
<dbReference type="CDD" id="cd00818">
    <property type="entry name" value="IleRS_core"/>
    <property type="match status" value="1"/>
</dbReference>
<keyword evidence="12 15" id="KW-0030">Aminoacyl-tRNA synthetase</keyword>
<keyword evidence="7 15" id="KW-0479">Metal-binding</keyword>
<dbReference type="InterPro" id="IPR009008">
    <property type="entry name" value="Val/Leu/Ile-tRNA-synth_edit"/>
</dbReference>
<protein>
    <recommendedName>
        <fullName evidence="15">Isoleucine--tRNA ligase</fullName>
        <ecNumber evidence="15">6.1.1.5</ecNumber>
    </recommendedName>
    <alternativeName>
        <fullName evidence="15">Isoleucyl-tRNA synthetase</fullName>
        <shortName evidence="15">IleRS</shortName>
    </alternativeName>
</protein>
<feature type="domain" description="Aminoacyl-tRNA synthetase class Ia" evidence="16">
    <location>
        <begin position="18"/>
        <end position="618"/>
    </location>
</feature>
<evidence type="ECO:0000256" key="7">
    <source>
        <dbReference type="ARBA" id="ARBA00022723"/>
    </source>
</evidence>
<sequence>MYKKIDASKSFMDLEKDVLKLWEEKNVIQKNFDSNEDGEYFTFYDGPPTANGKPHVGHVLTRVMKDIIPRYKVMKGYKVLRKAGWDTHGLPVELEIEKKLGISGKPQIEKYGVEDFVKQCKESVFTYVEMWRQMSERLAYWVDMDTPYVTFHNNYIESVWWALKQMWDKELIYKGFKIMPYCPRCGTTLSSHEVAQGYKDVKDSSVYVKFKLKDEDKYVLVWTTTPWTLPSNVALAVNKKYDYVEVIQEEEHIIVSKSLLGKLQGEYEIVSEFKGEELLGKEYEQMFTFETPNKKAFYIVHGDYVTLTDGTGIVHIAPAYGDDDSKIGQLYGLPMINLVDAEGKFVDKVTPWAGIFVKKADEKIINALKEEGKLYKSEKFLHSYPHCWRCDTPLLYYPRDSWFVKMTAVRDKLVENNNKINWMPDNIRTGRMGNFLEGVIDWGISRNRYWGTPLPIWECECGHREMIGSIAELKEKGINVPEDIELHKPYIDNVHLNCPHCSKEMTRVEEVIDCWFDSGSMPFAQHHYPFENKELFEENFPAQFISEAVDQTRGWFYTLLAISTVVFEKNPFENCIVLGHVLDKDGLKMSKHKGNVLSPFTVLENQGADALRWYFYTASAPWLPSRFYEEAVIEAQRKFIGTLWNVYSFYILYAELDKFDPTKYEDFVSENVMDKWMMSKLNSLVKSTDEHLENYRITQGAKELEEFVDELSNWYVRRNRSRYWVEELTEDKIGAYMTLYRVLTTLAKIASPFIPFVTEEIYQNLVVAFDKNAPESVHLCKWPEYKAELADANLEEDMDRAYTIVKLGRSARNGANIKNRQPLGKMLVSAKSLPEYYGDIVKDELNIKEVELGADLSKYVNFEIKPNLPVLGKAYGKLIPGIRKAIGEMNQMELAQTINNGNTVNIEVNGTDIELNSEKLLITMQGLEGYAFAGEGEMGVVLDTTITQELREEGHVREILSKIQNMRKESGFEVADKINIYVSGNEMLENIIKKFEEQIAKDTLAVEIVYGGNANYQEVKVNGENLKLTVEKL</sequence>
<dbReference type="CDD" id="cd07961">
    <property type="entry name" value="Anticodon_Ia_Ile_ABEc"/>
    <property type="match status" value="1"/>
</dbReference>
<dbReference type="InterPro" id="IPR002301">
    <property type="entry name" value="Ile-tRNA-ligase"/>
</dbReference>
<keyword evidence="8 15" id="KW-0547">Nucleotide-binding</keyword>
<comment type="similarity">
    <text evidence="3 15">Belongs to the class-I aminoacyl-tRNA synthetase family. IleS type 2 subfamily.</text>
</comment>
<dbReference type="GO" id="GO:0006428">
    <property type="term" value="P:isoleucyl-tRNA aminoacylation"/>
    <property type="evidence" value="ECO:0007669"/>
    <property type="project" value="UniProtKB-UniRule"/>
</dbReference>
<dbReference type="Pfam" id="PF19302">
    <property type="entry name" value="DUF5915"/>
    <property type="match status" value="1"/>
</dbReference>
<dbReference type="EC" id="6.1.1.5" evidence="15"/>
<dbReference type="GO" id="GO:0004822">
    <property type="term" value="F:isoleucine-tRNA ligase activity"/>
    <property type="evidence" value="ECO:0007669"/>
    <property type="project" value="UniProtKB-UniRule"/>
</dbReference>
<dbReference type="Pfam" id="PF08264">
    <property type="entry name" value="Anticodon_1"/>
    <property type="match status" value="1"/>
</dbReference>
<dbReference type="GO" id="GO:0008270">
    <property type="term" value="F:zinc ion binding"/>
    <property type="evidence" value="ECO:0007669"/>
    <property type="project" value="UniProtKB-UniRule"/>
</dbReference>
<gene>
    <name evidence="15" type="primary">ileS</name>
    <name evidence="18" type="ORF">G3M99_04045</name>
</gene>
<evidence type="ECO:0000256" key="13">
    <source>
        <dbReference type="ARBA" id="ARBA00025217"/>
    </source>
</evidence>
<dbReference type="SUPFAM" id="SSF47323">
    <property type="entry name" value="Anticodon-binding domain of a subclass of class I aminoacyl-tRNA synthetases"/>
    <property type="match status" value="2"/>
</dbReference>
<dbReference type="HAMAP" id="MF_02003">
    <property type="entry name" value="Ile_tRNA_synth_type2"/>
    <property type="match status" value="1"/>
</dbReference>
<comment type="domain">
    <text evidence="15">IleRS has two distinct active sites: one for aminoacylation and one for editing. The misactivated valine is translocated from the active site to the editing site, which sterically excludes the correctly activated isoleucine. The single editing site contains two valyl binding pockets, one specific for each substrate (Val-AMP or Val-tRNA(Ile)).</text>
</comment>
<dbReference type="FunFam" id="3.40.50.620:FF:000075">
    <property type="entry name" value="Isoleucine--tRNA ligase"/>
    <property type="match status" value="1"/>
</dbReference>
<dbReference type="InterPro" id="IPR023586">
    <property type="entry name" value="Ile-tRNA-ligase_type2"/>
</dbReference>
<keyword evidence="11 15" id="KW-0648">Protein biosynthesis</keyword>
<name>A0A6M0H1E6_9CLOT</name>
<keyword evidence="10 15" id="KW-0067">ATP-binding</keyword>
<dbReference type="RefSeq" id="WP_199869277.1">
    <property type="nucleotide sequence ID" value="NZ_JAAGPU010000004.1"/>
</dbReference>
<dbReference type="InterPro" id="IPR014729">
    <property type="entry name" value="Rossmann-like_a/b/a_fold"/>
</dbReference>
<evidence type="ECO:0000256" key="6">
    <source>
        <dbReference type="ARBA" id="ARBA00022598"/>
    </source>
</evidence>
<evidence type="ECO:0000256" key="11">
    <source>
        <dbReference type="ARBA" id="ARBA00022917"/>
    </source>
</evidence>
<evidence type="ECO:0000256" key="14">
    <source>
        <dbReference type="ARBA" id="ARBA00048359"/>
    </source>
</evidence>
<dbReference type="AlphaFoldDB" id="A0A6M0H1E6"/>
<dbReference type="PROSITE" id="PS00178">
    <property type="entry name" value="AA_TRNA_LIGASE_I"/>
    <property type="match status" value="1"/>
</dbReference>
<dbReference type="FunFam" id="3.40.50.620:FF:000063">
    <property type="entry name" value="Isoleucine--tRNA ligase"/>
    <property type="match status" value="1"/>
</dbReference>
<dbReference type="Gene3D" id="3.40.50.620">
    <property type="entry name" value="HUPs"/>
    <property type="match status" value="2"/>
</dbReference>
<dbReference type="PANTHER" id="PTHR42780">
    <property type="entry name" value="SOLEUCYL-TRNA SYNTHETASE"/>
    <property type="match status" value="1"/>
</dbReference>
<comment type="caution">
    <text evidence="18">The sequence shown here is derived from an EMBL/GenBank/DDBJ whole genome shotgun (WGS) entry which is preliminary data.</text>
</comment>
<keyword evidence="6 15" id="KW-0436">Ligase</keyword>
<dbReference type="Proteomes" id="UP000481872">
    <property type="component" value="Unassembled WGS sequence"/>
</dbReference>
<dbReference type="SUPFAM" id="SSF50677">
    <property type="entry name" value="ValRS/IleRS/LeuRS editing domain"/>
    <property type="match status" value="1"/>
</dbReference>
<dbReference type="InterPro" id="IPR009080">
    <property type="entry name" value="tRNAsynth_Ia_anticodon-bd"/>
</dbReference>
<dbReference type="InterPro" id="IPR013155">
    <property type="entry name" value="M/V/L/I-tRNA-synth_anticd-bd"/>
</dbReference>
<dbReference type="InterPro" id="IPR033709">
    <property type="entry name" value="Anticodon_Ile_ABEc"/>
</dbReference>
<evidence type="ECO:0000313" key="18">
    <source>
        <dbReference type="EMBL" id="NEU04038.1"/>
    </source>
</evidence>
<evidence type="ECO:0000313" key="19">
    <source>
        <dbReference type="Proteomes" id="UP000481872"/>
    </source>
</evidence>
<feature type="short sequence motif" description="'HIGH' region" evidence="15">
    <location>
        <begin position="48"/>
        <end position="58"/>
    </location>
</feature>
<feature type="short sequence motif" description="'KMSKS' region" evidence="15">
    <location>
        <begin position="588"/>
        <end position="592"/>
    </location>
</feature>
<dbReference type="InterPro" id="IPR002300">
    <property type="entry name" value="aa-tRNA-synth_Ia"/>
</dbReference>
<dbReference type="SUPFAM" id="SSF52374">
    <property type="entry name" value="Nucleotidylyl transferase"/>
    <property type="match status" value="1"/>
</dbReference>
<evidence type="ECO:0000259" key="17">
    <source>
        <dbReference type="Pfam" id="PF08264"/>
    </source>
</evidence>
<dbReference type="GO" id="GO:0000049">
    <property type="term" value="F:tRNA binding"/>
    <property type="evidence" value="ECO:0007669"/>
    <property type="project" value="InterPro"/>
</dbReference>
<comment type="function">
    <text evidence="13 15">Catalyzes the attachment of isoleucine to tRNA(Ile). As IleRS can inadvertently accommodate and process structurally similar amino acids such as valine, to avoid such errors it has two additional distinct tRNA(Ile)-dependent editing activities. One activity is designated as 'pretransfer' editing and involves the hydrolysis of activated Val-AMP. The other activity is designated 'posttransfer' editing and involves deacylation of mischarged Val-tRNA(Ile).</text>
</comment>
<evidence type="ECO:0000256" key="8">
    <source>
        <dbReference type="ARBA" id="ARBA00022741"/>
    </source>
</evidence>
<comment type="catalytic activity">
    <reaction evidence="14 15">
        <text>tRNA(Ile) + L-isoleucine + ATP = L-isoleucyl-tRNA(Ile) + AMP + diphosphate</text>
        <dbReference type="Rhea" id="RHEA:11060"/>
        <dbReference type="Rhea" id="RHEA-COMP:9666"/>
        <dbReference type="Rhea" id="RHEA-COMP:9695"/>
        <dbReference type="ChEBI" id="CHEBI:30616"/>
        <dbReference type="ChEBI" id="CHEBI:33019"/>
        <dbReference type="ChEBI" id="CHEBI:58045"/>
        <dbReference type="ChEBI" id="CHEBI:78442"/>
        <dbReference type="ChEBI" id="CHEBI:78528"/>
        <dbReference type="ChEBI" id="CHEBI:456215"/>
        <dbReference type="EC" id="6.1.1.5"/>
    </reaction>
</comment>
<dbReference type="NCBIfam" id="TIGR00392">
    <property type="entry name" value="ileS"/>
    <property type="match status" value="1"/>
</dbReference>
<evidence type="ECO:0000256" key="2">
    <source>
        <dbReference type="ARBA" id="ARBA00004496"/>
    </source>
</evidence>
<evidence type="ECO:0000256" key="4">
    <source>
        <dbReference type="ARBA" id="ARBA00011245"/>
    </source>
</evidence>
<feature type="binding site" evidence="15">
    <location>
        <position position="591"/>
    </location>
    <ligand>
        <name>ATP</name>
        <dbReference type="ChEBI" id="CHEBI:30616"/>
    </ligand>
</feature>
<proteinExistence type="inferred from homology"/>
<dbReference type="Pfam" id="PF00133">
    <property type="entry name" value="tRNA-synt_1"/>
    <property type="match status" value="1"/>
</dbReference>
<reference evidence="18 19" key="1">
    <citation type="submission" date="2020-02" db="EMBL/GenBank/DDBJ databases">
        <title>Genome assembly of a novel Clostridium senegalense strain.</title>
        <authorList>
            <person name="Gupta T.B."/>
            <person name="Jauregui R."/>
            <person name="Maclean P."/>
            <person name="Nawarathana A."/>
            <person name="Brightwell G."/>
        </authorList>
    </citation>
    <scope>NUCLEOTIDE SEQUENCE [LARGE SCALE GENOMIC DNA]</scope>
    <source>
        <strain evidence="18 19">AGRFS4</strain>
    </source>
</reference>
<dbReference type="Gene3D" id="1.10.730.10">
    <property type="entry name" value="Isoleucyl-tRNA Synthetase, Domain 1"/>
    <property type="match status" value="1"/>
</dbReference>
<evidence type="ECO:0000256" key="1">
    <source>
        <dbReference type="ARBA" id="ARBA00001947"/>
    </source>
</evidence>
<dbReference type="PANTHER" id="PTHR42780:SF1">
    <property type="entry name" value="ISOLEUCINE--TRNA LIGASE, CYTOPLASMIC"/>
    <property type="match status" value="1"/>
</dbReference>
<dbReference type="InterPro" id="IPR001412">
    <property type="entry name" value="aa-tRNA-synth_I_CS"/>
</dbReference>
<dbReference type="GO" id="GO:0005737">
    <property type="term" value="C:cytoplasm"/>
    <property type="evidence" value="ECO:0007669"/>
    <property type="project" value="UniProtKB-SubCell"/>
</dbReference>
<comment type="cofactor">
    <cofactor evidence="1 15">
        <name>Zn(2+)</name>
        <dbReference type="ChEBI" id="CHEBI:29105"/>
    </cofactor>
</comment>
<feature type="domain" description="Methionyl/Valyl/Leucyl/Isoleucyl-tRNA synthetase anticodon-binding" evidence="17">
    <location>
        <begin position="674"/>
        <end position="824"/>
    </location>
</feature>
<evidence type="ECO:0000256" key="5">
    <source>
        <dbReference type="ARBA" id="ARBA00022490"/>
    </source>
</evidence>
<evidence type="ECO:0000256" key="3">
    <source>
        <dbReference type="ARBA" id="ARBA00007078"/>
    </source>
</evidence>
<evidence type="ECO:0000256" key="15">
    <source>
        <dbReference type="HAMAP-Rule" id="MF_02003"/>
    </source>
</evidence>
<evidence type="ECO:0000259" key="16">
    <source>
        <dbReference type="Pfam" id="PF00133"/>
    </source>
</evidence>
<accession>A0A6M0H1E6</accession>
<dbReference type="GO" id="GO:0005524">
    <property type="term" value="F:ATP binding"/>
    <property type="evidence" value="ECO:0007669"/>
    <property type="project" value="UniProtKB-UniRule"/>
</dbReference>
<evidence type="ECO:0000256" key="12">
    <source>
        <dbReference type="ARBA" id="ARBA00023146"/>
    </source>
</evidence>
<dbReference type="EMBL" id="JAAGPU010000004">
    <property type="protein sequence ID" value="NEU04038.1"/>
    <property type="molecule type" value="Genomic_DNA"/>
</dbReference>
<dbReference type="PRINTS" id="PR00984">
    <property type="entry name" value="TRNASYNTHILE"/>
</dbReference>
<dbReference type="GO" id="GO:0002161">
    <property type="term" value="F:aminoacyl-tRNA deacylase activity"/>
    <property type="evidence" value="ECO:0007669"/>
    <property type="project" value="InterPro"/>
</dbReference>
<keyword evidence="5 15" id="KW-0963">Cytoplasm</keyword>
<evidence type="ECO:0000256" key="9">
    <source>
        <dbReference type="ARBA" id="ARBA00022833"/>
    </source>
</evidence>
<keyword evidence="9 15" id="KW-0862">Zinc</keyword>
<comment type="subcellular location">
    <subcellularLocation>
        <location evidence="2 15">Cytoplasm</location>
    </subcellularLocation>
</comment>